<dbReference type="Proteomes" id="UP001220377">
    <property type="component" value="Chromosome"/>
</dbReference>
<dbReference type="RefSeq" id="WP_274260035.1">
    <property type="nucleotide sequence ID" value="NZ_CP117884.1"/>
</dbReference>
<accession>A0ABY7WU73</accession>
<proteinExistence type="predicted"/>
<evidence type="ECO:0000313" key="1">
    <source>
        <dbReference type="EMBL" id="WDF82522.1"/>
    </source>
</evidence>
<name>A0ABY7WU73_9LACO</name>
<protein>
    <submittedName>
        <fullName evidence="1">Uncharacterized protein</fullName>
    </submittedName>
</protein>
<gene>
    <name evidence="1" type="ORF">PQ472_11610</name>
</gene>
<organism evidence="1 2">
    <name type="scientific">Lacticaseibacillus pabuli</name>
    <dbReference type="NCBI Taxonomy" id="3025672"/>
    <lineage>
        <taxon>Bacteria</taxon>
        <taxon>Bacillati</taxon>
        <taxon>Bacillota</taxon>
        <taxon>Bacilli</taxon>
        <taxon>Lactobacillales</taxon>
        <taxon>Lactobacillaceae</taxon>
        <taxon>Lacticaseibacillus</taxon>
    </lineage>
</organism>
<evidence type="ECO:0000313" key="2">
    <source>
        <dbReference type="Proteomes" id="UP001220377"/>
    </source>
</evidence>
<sequence>MDDVPTSMAEVQALVDAANAAGKNVTQDDVIISSLQDWAKFLLDEGFEGSYFTPKINGNEMTITDITDAVAGRVNVPDASYVDAFKADPKGTVNNIQLALRRMIDRHELNL</sequence>
<dbReference type="EMBL" id="CP117884">
    <property type="protein sequence ID" value="WDF82522.1"/>
    <property type="molecule type" value="Genomic_DNA"/>
</dbReference>
<keyword evidence="2" id="KW-1185">Reference proteome</keyword>
<reference evidence="1 2" key="1">
    <citation type="submission" date="2023-02" db="EMBL/GenBank/DDBJ databases">
        <title>Genome sequence of Lacticaseibacillus sp. KACC 23028.</title>
        <authorList>
            <person name="Kim S."/>
            <person name="Heo J."/>
            <person name="Kwon S.-W."/>
        </authorList>
    </citation>
    <scope>NUCLEOTIDE SEQUENCE [LARGE SCALE GENOMIC DNA]</scope>
    <source>
        <strain evidence="1 2">KACC 23028</strain>
    </source>
</reference>